<proteinExistence type="predicted"/>
<organism evidence="1 2">
    <name type="scientific">Solanum tuberosum</name>
    <name type="common">Potato</name>
    <dbReference type="NCBI Taxonomy" id="4113"/>
    <lineage>
        <taxon>Eukaryota</taxon>
        <taxon>Viridiplantae</taxon>
        <taxon>Streptophyta</taxon>
        <taxon>Embryophyta</taxon>
        <taxon>Tracheophyta</taxon>
        <taxon>Spermatophyta</taxon>
        <taxon>Magnoliopsida</taxon>
        <taxon>eudicotyledons</taxon>
        <taxon>Gunneridae</taxon>
        <taxon>Pentapetalae</taxon>
        <taxon>asterids</taxon>
        <taxon>lamiids</taxon>
        <taxon>Solanales</taxon>
        <taxon>Solanaceae</taxon>
        <taxon>Solanoideae</taxon>
        <taxon>Solaneae</taxon>
        <taxon>Solanum</taxon>
    </lineage>
</organism>
<dbReference type="PaxDb" id="4113-PGSC0003DMT400095491"/>
<dbReference type="InParanoid" id="M1DWF1"/>
<evidence type="ECO:0000313" key="1">
    <source>
        <dbReference type="EnsemblPlants" id="PGSC0003DMT400095491"/>
    </source>
</evidence>
<evidence type="ECO:0000313" key="2">
    <source>
        <dbReference type="Proteomes" id="UP000011115"/>
    </source>
</evidence>
<dbReference type="EnsemblPlants" id="PGSC0003DMT400095491">
    <property type="protein sequence ID" value="PGSC0003DMT400095491"/>
    <property type="gene ID" value="PGSC0003DMG400045062"/>
</dbReference>
<dbReference type="Gramene" id="PGSC0003DMT400095491">
    <property type="protein sequence ID" value="PGSC0003DMT400095491"/>
    <property type="gene ID" value="PGSC0003DMG400045062"/>
</dbReference>
<reference evidence="1" key="2">
    <citation type="submission" date="2015-06" db="UniProtKB">
        <authorList>
            <consortium name="EnsemblPlants"/>
        </authorList>
    </citation>
    <scope>IDENTIFICATION</scope>
    <source>
        <strain evidence="1">DM1-3 516 R44</strain>
    </source>
</reference>
<reference evidence="2" key="1">
    <citation type="journal article" date="2011" name="Nature">
        <title>Genome sequence and analysis of the tuber crop potato.</title>
        <authorList>
            <consortium name="The Potato Genome Sequencing Consortium"/>
        </authorList>
    </citation>
    <scope>NUCLEOTIDE SEQUENCE [LARGE SCALE GENOMIC DNA]</scope>
    <source>
        <strain evidence="2">cv. DM1-3 516 R44</strain>
    </source>
</reference>
<dbReference type="Proteomes" id="UP000011115">
    <property type="component" value="Unassembled WGS sequence"/>
</dbReference>
<accession>M1DWF1</accession>
<dbReference type="AlphaFoldDB" id="M1DWF1"/>
<keyword evidence="2" id="KW-1185">Reference proteome</keyword>
<dbReference type="HOGENOM" id="CLU_1456900_0_0_1"/>
<protein>
    <submittedName>
        <fullName evidence="1">Uncharacterized protein</fullName>
    </submittedName>
</protein>
<name>M1DWF1_SOLTU</name>
<sequence length="186" mass="21145">MVNPQELEAQRQRLGLEAETAARVIQQNAVNNPPRWLPALPPGVKFTITSTMIQLLNLKGMFRSVPGDDANQHLMNFGAICKSQEIPGVSQTTMRLRSLNYVTKHVTDAVCGESFMRKPFSESMQLMDEVSKNNMAWYTRDVEVGDLGYTFELSAEQRKREEEKDQDMAHMRTQIDLLTKHTVSKS</sequence>